<organism evidence="9 10">
    <name type="scientific">Oceanirhabdus seepicola</name>
    <dbReference type="NCBI Taxonomy" id="2828781"/>
    <lineage>
        <taxon>Bacteria</taxon>
        <taxon>Bacillati</taxon>
        <taxon>Bacillota</taxon>
        <taxon>Clostridia</taxon>
        <taxon>Eubacteriales</taxon>
        <taxon>Clostridiaceae</taxon>
        <taxon>Oceanirhabdus</taxon>
    </lineage>
</organism>
<dbReference type="HAMAP" id="MF_00378">
    <property type="entry name" value="Exonuc_7_L"/>
    <property type="match status" value="1"/>
</dbReference>
<comment type="subcellular location">
    <subcellularLocation>
        <location evidence="5 6">Cytoplasm</location>
    </subcellularLocation>
</comment>
<evidence type="ECO:0000256" key="4">
    <source>
        <dbReference type="ARBA" id="ARBA00022839"/>
    </source>
</evidence>
<dbReference type="GO" id="GO:0006308">
    <property type="term" value="P:DNA catabolic process"/>
    <property type="evidence" value="ECO:0007669"/>
    <property type="project" value="UniProtKB-UniRule"/>
</dbReference>
<evidence type="ECO:0000256" key="3">
    <source>
        <dbReference type="ARBA" id="ARBA00022801"/>
    </source>
</evidence>
<keyword evidence="10" id="KW-1185">Reference proteome</keyword>
<dbReference type="RefSeq" id="WP_250861915.1">
    <property type="nucleotide sequence ID" value="NZ_JAGSOJ010000007.1"/>
</dbReference>
<comment type="function">
    <text evidence="5">Bidirectionally degrades single-stranded DNA into large acid-insoluble oligonucleotides, which are then degraded further into small acid-soluble oligonucleotides.</text>
</comment>
<dbReference type="PANTHER" id="PTHR30008:SF0">
    <property type="entry name" value="EXODEOXYRIBONUCLEASE 7 LARGE SUBUNIT"/>
    <property type="match status" value="1"/>
</dbReference>
<keyword evidence="2 5" id="KW-0540">Nuclease</keyword>
<dbReference type="EC" id="3.1.11.6" evidence="5"/>
<dbReference type="GO" id="GO:0008855">
    <property type="term" value="F:exodeoxyribonuclease VII activity"/>
    <property type="evidence" value="ECO:0007669"/>
    <property type="project" value="UniProtKB-UniRule"/>
</dbReference>
<reference evidence="9" key="1">
    <citation type="journal article" date="2021" name="mSystems">
        <title>Bacteria and Archaea Synergistically Convert Glycine Betaine to Biogenic Methane in the Formosa Cold Seep of the South China Sea.</title>
        <authorList>
            <person name="Li L."/>
            <person name="Zhang W."/>
            <person name="Zhang S."/>
            <person name="Song L."/>
            <person name="Sun Q."/>
            <person name="Zhang H."/>
            <person name="Xiang H."/>
            <person name="Dong X."/>
        </authorList>
    </citation>
    <scope>NUCLEOTIDE SEQUENCE</scope>
    <source>
        <strain evidence="9">ZWT</strain>
    </source>
</reference>
<comment type="caution">
    <text evidence="9">The sequence shown here is derived from an EMBL/GenBank/DDBJ whole genome shotgun (WGS) entry which is preliminary data.</text>
</comment>
<evidence type="ECO:0000256" key="6">
    <source>
        <dbReference type="RuleBase" id="RU004355"/>
    </source>
</evidence>
<gene>
    <name evidence="5" type="primary">xseA</name>
    <name evidence="9" type="ORF">KDK92_23755</name>
</gene>
<comment type="similarity">
    <text evidence="5 6">Belongs to the XseA family.</text>
</comment>
<dbReference type="EMBL" id="JAGSOJ010000007">
    <property type="protein sequence ID" value="MCM1992744.1"/>
    <property type="molecule type" value="Genomic_DNA"/>
</dbReference>
<dbReference type="InterPro" id="IPR020579">
    <property type="entry name" value="Exonuc_VII_lsu_C"/>
</dbReference>
<evidence type="ECO:0000259" key="7">
    <source>
        <dbReference type="Pfam" id="PF02601"/>
    </source>
</evidence>
<accession>A0A9J6PEK8</accession>
<dbReference type="AlphaFoldDB" id="A0A9J6PEK8"/>
<name>A0A9J6PEK8_9CLOT</name>
<evidence type="ECO:0000313" key="9">
    <source>
        <dbReference type="EMBL" id="MCM1992744.1"/>
    </source>
</evidence>
<evidence type="ECO:0000259" key="8">
    <source>
        <dbReference type="Pfam" id="PF13742"/>
    </source>
</evidence>
<evidence type="ECO:0000313" key="10">
    <source>
        <dbReference type="Proteomes" id="UP001056429"/>
    </source>
</evidence>
<sequence length="400" mass="45373">MYLKSLSVTELNQYVKKILENDFILRNVLVEGEVSNLKIHSSGHIYFSLKDSGGKINCVMFKSDVAFLSFKPEDGMKVNIKGRVSLYDREGKYQFYVTEMTKKGEGELFVKYLALKKKLEEEGLFDVVHKKEIHKFNRNIGVVTSPSGAAVQDVISVAKRRFEGVNVLIAPCLVQGANAPESIINGIKELEKLKEVDLIIVTRGGGSLEELWAFNDEDLARCIFKCKKPIISAVGHETDFTIADFVSDVRVPTPSAAAEIAVFDCSKYVALLDEMTIRLHNSMYKQLDEKKYSLNLMREKLLRNSPEMVVKNKLRDIINIREYLNNKLDNKLVVLKEQLAKEYALLNSYNPLNVLQKGYSIIQKADGTAVKGSRMISEEEVYKFTFAEDKVFGRINLLEE</sequence>
<comment type="subunit">
    <text evidence="5">Heterooligomer composed of large and small subunits.</text>
</comment>
<evidence type="ECO:0000256" key="1">
    <source>
        <dbReference type="ARBA" id="ARBA00022490"/>
    </source>
</evidence>
<dbReference type="Pfam" id="PF02601">
    <property type="entry name" value="Exonuc_VII_L"/>
    <property type="match status" value="1"/>
</dbReference>
<protein>
    <recommendedName>
        <fullName evidence="5">Exodeoxyribonuclease 7 large subunit</fullName>
        <ecNumber evidence="5">3.1.11.6</ecNumber>
    </recommendedName>
    <alternativeName>
        <fullName evidence="5">Exodeoxyribonuclease VII large subunit</fullName>
        <shortName evidence="5">Exonuclease VII large subunit</shortName>
    </alternativeName>
</protein>
<comment type="catalytic activity">
    <reaction evidence="5 6">
        <text>Exonucleolytic cleavage in either 5'- to 3'- or 3'- to 5'-direction to yield nucleoside 5'-phosphates.</text>
        <dbReference type="EC" id="3.1.11.6"/>
    </reaction>
</comment>
<feature type="domain" description="Exonuclease VII large subunit C-terminal" evidence="7">
    <location>
        <begin position="124"/>
        <end position="336"/>
    </location>
</feature>
<evidence type="ECO:0000256" key="5">
    <source>
        <dbReference type="HAMAP-Rule" id="MF_00378"/>
    </source>
</evidence>
<keyword evidence="1 5" id="KW-0963">Cytoplasm</keyword>
<dbReference type="Pfam" id="PF13742">
    <property type="entry name" value="tRNA_anti_2"/>
    <property type="match status" value="1"/>
</dbReference>
<reference evidence="9" key="2">
    <citation type="submission" date="2021-04" db="EMBL/GenBank/DDBJ databases">
        <authorList>
            <person name="Dong X."/>
        </authorList>
    </citation>
    <scope>NUCLEOTIDE SEQUENCE</scope>
    <source>
        <strain evidence="9">ZWT</strain>
    </source>
</reference>
<dbReference type="PANTHER" id="PTHR30008">
    <property type="entry name" value="EXODEOXYRIBONUCLEASE 7 LARGE SUBUNIT"/>
    <property type="match status" value="1"/>
</dbReference>
<evidence type="ECO:0000256" key="2">
    <source>
        <dbReference type="ARBA" id="ARBA00022722"/>
    </source>
</evidence>
<dbReference type="InterPro" id="IPR025824">
    <property type="entry name" value="OB-fold_nuc-bd_dom"/>
</dbReference>
<dbReference type="NCBIfam" id="TIGR00237">
    <property type="entry name" value="xseA"/>
    <property type="match status" value="1"/>
</dbReference>
<dbReference type="GO" id="GO:0009318">
    <property type="term" value="C:exodeoxyribonuclease VII complex"/>
    <property type="evidence" value="ECO:0007669"/>
    <property type="project" value="UniProtKB-UniRule"/>
</dbReference>
<feature type="domain" description="OB-fold nucleic acid binding" evidence="8">
    <location>
        <begin position="6"/>
        <end position="100"/>
    </location>
</feature>
<dbReference type="GO" id="GO:0005737">
    <property type="term" value="C:cytoplasm"/>
    <property type="evidence" value="ECO:0007669"/>
    <property type="project" value="UniProtKB-SubCell"/>
</dbReference>
<proteinExistence type="inferred from homology"/>
<dbReference type="CDD" id="cd04489">
    <property type="entry name" value="ExoVII_LU_OBF"/>
    <property type="match status" value="1"/>
</dbReference>
<keyword evidence="3 5" id="KW-0378">Hydrolase</keyword>
<keyword evidence="4 5" id="KW-0269">Exonuclease</keyword>
<dbReference type="InterPro" id="IPR003753">
    <property type="entry name" value="Exonuc_VII_L"/>
</dbReference>
<dbReference type="GO" id="GO:0003676">
    <property type="term" value="F:nucleic acid binding"/>
    <property type="evidence" value="ECO:0007669"/>
    <property type="project" value="InterPro"/>
</dbReference>
<dbReference type="Proteomes" id="UP001056429">
    <property type="component" value="Unassembled WGS sequence"/>
</dbReference>